<dbReference type="Gene3D" id="3.60.21.70">
    <property type="entry name" value="PhoD-like phosphatase"/>
    <property type="match status" value="1"/>
</dbReference>
<evidence type="ECO:0000313" key="4">
    <source>
        <dbReference type="Proteomes" id="UP000236584"/>
    </source>
</evidence>
<protein>
    <submittedName>
        <fullName evidence="3">Alkaline phosphatase</fullName>
    </submittedName>
</protein>
<dbReference type="GeneID" id="35591010"/>
<dbReference type="InterPro" id="IPR038607">
    <property type="entry name" value="PhoD-like_sf"/>
</dbReference>
<reference evidence="3 4" key="1">
    <citation type="submission" date="2018-01" db="EMBL/GenBank/DDBJ databases">
        <title>Complete genome sequence of Salinigranum rubrum GX10T, an extremely halophilic archaeon isolated from a marine solar saltern.</title>
        <authorList>
            <person name="Han S."/>
        </authorList>
    </citation>
    <scope>NUCLEOTIDE SEQUENCE [LARGE SCALE GENOMIC DNA]</scope>
    <source>
        <strain evidence="3 4">GX10</strain>
    </source>
</reference>
<evidence type="ECO:0000259" key="1">
    <source>
        <dbReference type="Pfam" id="PF09423"/>
    </source>
</evidence>
<feature type="domain" description="Phospholipase D N-terminal" evidence="2">
    <location>
        <begin position="37"/>
        <end position="129"/>
    </location>
</feature>
<dbReference type="SUPFAM" id="SSF56300">
    <property type="entry name" value="Metallo-dependent phosphatases"/>
    <property type="match status" value="1"/>
</dbReference>
<dbReference type="Proteomes" id="UP000236584">
    <property type="component" value="Chromosome"/>
</dbReference>
<gene>
    <name evidence="3" type="ORF">C2R22_02935</name>
</gene>
<dbReference type="EMBL" id="CP026309">
    <property type="protein sequence ID" value="AUV80738.1"/>
    <property type="molecule type" value="Genomic_DNA"/>
</dbReference>
<keyword evidence="4" id="KW-1185">Reference proteome</keyword>
<dbReference type="Gene3D" id="2.60.40.380">
    <property type="entry name" value="Purple acid phosphatase-like, N-terminal"/>
    <property type="match status" value="1"/>
</dbReference>
<evidence type="ECO:0000259" key="2">
    <source>
        <dbReference type="Pfam" id="PF16655"/>
    </source>
</evidence>
<dbReference type="InterPro" id="IPR029052">
    <property type="entry name" value="Metallo-depent_PP-like"/>
</dbReference>
<proteinExistence type="predicted"/>
<organism evidence="3 4">
    <name type="scientific">Salinigranum rubrum</name>
    <dbReference type="NCBI Taxonomy" id="755307"/>
    <lineage>
        <taxon>Archaea</taxon>
        <taxon>Methanobacteriati</taxon>
        <taxon>Methanobacteriota</taxon>
        <taxon>Stenosarchaea group</taxon>
        <taxon>Halobacteria</taxon>
        <taxon>Halobacteriales</taxon>
        <taxon>Haloferacaceae</taxon>
        <taxon>Salinigranum</taxon>
    </lineage>
</organism>
<name>A0A2I8VFM7_9EURY</name>
<dbReference type="OrthoDB" id="304816at2157"/>
<dbReference type="InterPro" id="IPR018946">
    <property type="entry name" value="PhoD-like_MPP"/>
</dbReference>
<dbReference type="RefSeq" id="WP_103424387.1">
    <property type="nucleotide sequence ID" value="NZ_CP026309.1"/>
</dbReference>
<evidence type="ECO:0000313" key="3">
    <source>
        <dbReference type="EMBL" id="AUV80738.1"/>
    </source>
</evidence>
<dbReference type="CDD" id="cd07389">
    <property type="entry name" value="MPP_PhoD"/>
    <property type="match status" value="1"/>
</dbReference>
<dbReference type="AlphaFoldDB" id="A0A2I8VFM7"/>
<dbReference type="Pfam" id="PF09423">
    <property type="entry name" value="PhoD"/>
    <property type="match status" value="1"/>
</dbReference>
<dbReference type="InterPro" id="IPR052900">
    <property type="entry name" value="Phospholipid_Metab_Enz"/>
</dbReference>
<dbReference type="PANTHER" id="PTHR43606:SF2">
    <property type="entry name" value="ALKALINE PHOSPHATASE FAMILY PROTEIN (AFU_ORTHOLOGUE AFUA_5G03860)"/>
    <property type="match status" value="1"/>
</dbReference>
<dbReference type="InterPro" id="IPR032093">
    <property type="entry name" value="PhoD_N"/>
</dbReference>
<accession>A0A2I8VFM7</accession>
<dbReference type="KEGG" id="srub:C2R22_02935"/>
<dbReference type="PANTHER" id="PTHR43606">
    <property type="entry name" value="PHOSPHATASE, PUTATIVE (AFU_ORTHOLOGUE AFUA_6G08710)-RELATED"/>
    <property type="match status" value="1"/>
</dbReference>
<feature type="domain" description="PhoD-like phosphatase metallophosphatase" evidence="1">
    <location>
        <begin position="142"/>
        <end position="516"/>
    </location>
</feature>
<sequence>MAGEARPDVTYAALDLASAADCTFDAARRPRETFPQSVASGGPTPTGVVLWTRIAPAAVVESEPLAVEVATDDDFEERVVQGLVPAERVGPEYDYTVRVDLDEGLAPDTAYAYRFVYRDVASPVGRCRTLPVPDATPDSIRLAVVSCQDFENGYYGAFDHVADEEVDFLLHLGDLIYESADRLYTGLGSRKYPGREMTLPSGEDRAWSLADFRHIYRRYRSDRFFQRALERHTVVAGWDDHGVANNRYWDYQVNAPAAPGHPRGDDPAFMRDLTRAGIRAWYEYLPARISYDPDTEHIHDSFRLYRAVRFGDLAELTLTDQRLFRSRPGGRYLFGVNVDLRRDPDPTRTMLGDEQLAWFTDRIEGSEATWFAWANAVLSLPLRVGVGPLSIYPNGDSWDGYAAERDEVYGALAAARDTGVVTLTGDMHSSLAGYQQTAYPELGDGGEPTRVGVEFMTPAVTSVNVAEAVGVSGTVLDPPTRRLLSRAVRSMNPHIPAFDSHHWGYSVVEFTPETCTFTTYAVDKHADAPGSKRELVRFAVPADRYEIRVS</sequence>
<dbReference type="Pfam" id="PF16655">
    <property type="entry name" value="PhoD_N"/>
    <property type="match status" value="1"/>
</dbReference>